<proteinExistence type="predicted"/>
<feature type="signal peptide" evidence="2">
    <location>
        <begin position="1"/>
        <end position="20"/>
    </location>
</feature>
<sequence>MLLLAASAAALLFVCTKADAATFPVQPQVLAVATIGQVISNVRTWLVGLLASLATVFLTIGGARYLMAGGDPAEVEKGKTAMKSAAFGYALAVLAPVVVTVLQHLVGAGS</sequence>
<feature type="chain" id="PRO_5046817922" description="Integral membrane protein" evidence="2">
    <location>
        <begin position="21"/>
        <end position="110"/>
    </location>
</feature>
<dbReference type="Pfam" id="PF18895">
    <property type="entry name" value="T4SS_pilin"/>
    <property type="match status" value="1"/>
</dbReference>
<accession>A0ABS5KGJ7</accession>
<name>A0ABS5KGJ7_9ACTN</name>
<reference evidence="3 4" key="1">
    <citation type="submission" date="2020-02" db="EMBL/GenBank/DDBJ databases">
        <title>Acidophilic actinobacteria isolated from forest soil.</title>
        <authorList>
            <person name="Golinska P."/>
        </authorList>
    </citation>
    <scope>NUCLEOTIDE SEQUENCE [LARGE SCALE GENOMIC DNA]</scope>
    <source>
        <strain evidence="3 4">NL8</strain>
    </source>
</reference>
<keyword evidence="1" id="KW-0812">Transmembrane</keyword>
<feature type="transmembrane region" description="Helical" evidence="1">
    <location>
        <begin position="86"/>
        <end position="106"/>
    </location>
</feature>
<evidence type="ECO:0000256" key="2">
    <source>
        <dbReference type="SAM" id="SignalP"/>
    </source>
</evidence>
<keyword evidence="1" id="KW-0472">Membrane</keyword>
<protein>
    <recommendedName>
        <fullName evidence="5">Integral membrane protein</fullName>
    </recommendedName>
</protein>
<dbReference type="EMBL" id="JAAFYZ010000002">
    <property type="protein sequence ID" value="MBS2545402.1"/>
    <property type="molecule type" value="Genomic_DNA"/>
</dbReference>
<dbReference type="Proteomes" id="UP000730482">
    <property type="component" value="Unassembled WGS sequence"/>
</dbReference>
<organism evidence="3 4">
    <name type="scientific">Catenulispora pinistramenti</name>
    <dbReference type="NCBI Taxonomy" id="2705254"/>
    <lineage>
        <taxon>Bacteria</taxon>
        <taxon>Bacillati</taxon>
        <taxon>Actinomycetota</taxon>
        <taxon>Actinomycetes</taxon>
        <taxon>Catenulisporales</taxon>
        <taxon>Catenulisporaceae</taxon>
        <taxon>Catenulispora</taxon>
    </lineage>
</organism>
<evidence type="ECO:0000313" key="3">
    <source>
        <dbReference type="EMBL" id="MBS2545402.1"/>
    </source>
</evidence>
<evidence type="ECO:0008006" key="5">
    <source>
        <dbReference type="Google" id="ProtNLM"/>
    </source>
</evidence>
<dbReference type="InterPro" id="IPR043993">
    <property type="entry name" value="T4SS_pilin"/>
</dbReference>
<feature type="transmembrane region" description="Helical" evidence="1">
    <location>
        <begin position="44"/>
        <end position="66"/>
    </location>
</feature>
<gene>
    <name evidence="3" type="ORF">KGQ19_00820</name>
</gene>
<keyword evidence="2" id="KW-0732">Signal</keyword>
<keyword evidence="1" id="KW-1133">Transmembrane helix</keyword>
<evidence type="ECO:0000256" key="1">
    <source>
        <dbReference type="SAM" id="Phobius"/>
    </source>
</evidence>
<comment type="caution">
    <text evidence="3">The sequence shown here is derived from an EMBL/GenBank/DDBJ whole genome shotgun (WGS) entry which is preliminary data.</text>
</comment>
<evidence type="ECO:0000313" key="4">
    <source>
        <dbReference type="Proteomes" id="UP000730482"/>
    </source>
</evidence>
<keyword evidence="4" id="KW-1185">Reference proteome</keyword>